<name>A0A818K106_9BILA</name>
<dbReference type="AlphaFoldDB" id="A0A818K106"/>
<dbReference type="EMBL" id="CAJNOT010002487">
    <property type="protein sequence ID" value="CAF1320294.1"/>
    <property type="molecule type" value="Genomic_DNA"/>
</dbReference>
<proteinExistence type="predicted"/>
<dbReference type="Proteomes" id="UP000663836">
    <property type="component" value="Unassembled WGS sequence"/>
</dbReference>
<evidence type="ECO:0000313" key="2">
    <source>
        <dbReference type="EMBL" id="CAF3544204.1"/>
    </source>
</evidence>
<dbReference type="EMBL" id="CAJOBD010000031">
    <property type="protein sequence ID" value="CAF3544204.1"/>
    <property type="molecule type" value="Genomic_DNA"/>
</dbReference>
<evidence type="ECO:0000313" key="1">
    <source>
        <dbReference type="EMBL" id="CAF1320294.1"/>
    </source>
</evidence>
<gene>
    <name evidence="2" type="ORF">JBS370_LOCUS1013</name>
    <name evidence="1" type="ORF">ZHD862_LOCUS28972</name>
</gene>
<accession>A0A818K106</accession>
<organism evidence="2 3">
    <name type="scientific">Rotaria sordida</name>
    <dbReference type="NCBI Taxonomy" id="392033"/>
    <lineage>
        <taxon>Eukaryota</taxon>
        <taxon>Metazoa</taxon>
        <taxon>Spiralia</taxon>
        <taxon>Gnathifera</taxon>
        <taxon>Rotifera</taxon>
        <taxon>Eurotatoria</taxon>
        <taxon>Bdelloidea</taxon>
        <taxon>Philodinida</taxon>
        <taxon>Philodinidae</taxon>
        <taxon>Rotaria</taxon>
    </lineage>
</organism>
<evidence type="ECO:0000313" key="3">
    <source>
        <dbReference type="Proteomes" id="UP000663836"/>
    </source>
</evidence>
<comment type="caution">
    <text evidence="2">The sequence shown here is derived from an EMBL/GenBank/DDBJ whole genome shotgun (WGS) entry which is preliminary data.</text>
</comment>
<reference evidence="2" key="1">
    <citation type="submission" date="2021-02" db="EMBL/GenBank/DDBJ databases">
        <authorList>
            <person name="Nowell W R."/>
        </authorList>
    </citation>
    <scope>NUCLEOTIDE SEQUENCE</scope>
</reference>
<protein>
    <submittedName>
        <fullName evidence="2">Uncharacterized protein</fullName>
    </submittedName>
</protein>
<sequence>MSDSYFNFQTQLFAYHAYDFKQDHAVLITLDPSDNTSQILVHSNKFDYNVYGFGFIQPNSLIALWQFSIRTPVVCIQIDERIGKQRQYVTITLEDIRIAQDYKPFFMDFEKRLFYVLSCADNLSVTCISKINIDNLQLIMTIVQGQIIKHYIFIKYI</sequence>
<dbReference type="Proteomes" id="UP000663864">
    <property type="component" value="Unassembled WGS sequence"/>
</dbReference>